<dbReference type="Proteomes" id="UP000676336">
    <property type="component" value="Unassembled WGS sequence"/>
</dbReference>
<keyword evidence="3" id="KW-0722">Serine protease inhibitor</keyword>
<dbReference type="GO" id="GO:0004867">
    <property type="term" value="F:serine-type endopeptidase inhibitor activity"/>
    <property type="evidence" value="ECO:0007669"/>
    <property type="project" value="UniProtKB-KW"/>
</dbReference>
<keyword evidence="4" id="KW-0732">Signal</keyword>
<evidence type="ECO:0000256" key="4">
    <source>
        <dbReference type="SAM" id="SignalP"/>
    </source>
</evidence>
<name>A0A814M7J1_9BILA</name>
<dbReference type="InterPro" id="IPR039366">
    <property type="entry name" value="Pilotin"/>
</dbReference>
<dbReference type="EMBL" id="CAJNOV010001706">
    <property type="protein sequence ID" value="CAF1075837.1"/>
    <property type="molecule type" value="Genomic_DNA"/>
</dbReference>
<dbReference type="PROSITE" id="PS00285">
    <property type="entry name" value="POTATO_INHIBITOR"/>
    <property type="match status" value="1"/>
</dbReference>
<comment type="similarity">
    <text evidence="1">Belongs to the protease inhibitor I13 (potato type I serine protease inhibitor) family.</text>
</comment>
<evidence type="ECO:0000313" key="5">
    <source>
        <dbReference type="EMBL" id="CAF1075837.1"/>
    </source>
</evidence>
<sequence>MKTLSIFALVICSMHVVVPYDAASIFQEEKSLVMYGRVTFVPNFKIPTAYGARLTVTLQDTSLADAPAKAIVRTSRKAVRFPIPFTIQYSPSRVSNRSSYSLSVTIKNNKNELLYINNVHTKVIPLGEKRTKSIDVPVISVKQTSSTSNKKEWPELVGKKGEEAVKIIKKETGFDNVVIVKQESPITLDYRTDRVRVFVDANGIVVTTPTIG</sequence>
<evidence type="ECO:0000313" key="6">
    <source>
        <dbReference type="EMBL" id="CAF4040076.1"/>
    </source>
</evidence>
<dbReference type="InterPro" id="IPR000864">
    <property type="entry name" value="Prot_inh_pot1"/>
</dbReference>
<evidence type="ECO:0000256" key="2">
    <source>
        <dbReference type="ARBA" id="ARBA00022690"/>
    </source>
</evidence>
<feature type="signal peptide" evidence="4">
    <location>
        <begin position="1"/>
        <end position="22"/>
    </location>
</feature>
<dbReference type="Proteomes" id="UP000663855">
    <property type="component" value="Unassembled WGS sequence"/>
</dbReference>
<dbReference type="InterPro" id="IPR036354">
    <property type="entry name" value="Prot_inh_pot1_sf"/>
</dbReference>
<dbReference type="GO" id="GO:0009611">
    <property type="term" value="P:response to wounding"/>
    <property type="evidence" value="ECO:0007669"/>
    <property type="project" value="InterPro"/>
</dbReference>
<accession>A0A814M7J1</accession>
<keyword evidence="2" id="KW-0646">Protease inhibitor</keyword>
<gene>
    <name evidence="5" type="ORF">CJN711_LOCUS5955</name>
    <name evidence="6" type="ORF">SMN809_LOCUS14052</name>
</gene>
<dbReference type="AlphaFoldDB" id="A0A814M7J1"/>
<evidence type="ECO:0000313" key="7">
    <source>
        <dbReference type="Proteomes" id="UP000663855"/>
    </source>
</evidence>
<dbReference type="EMBL" id="CAJOBI010005706">
    <property type="protein sequence ID" value="CAF4040076.1"/>
    <property type="molecule type" value="Genomic_DNA"/>
</dbReference>
<proteinExistence type="inferred from homology"/>
<dbReference type="SUPFAM" id="SSF54654">
    <property type="entry name" value="CI-2 family of serine protease inhibitors"/>
    <property type="match status" value="1"/>
</dbReference>
<dbReference type="Gene3D" id="3.30.10.10">
    <property type="entry name" value="Trypsin Inhibitor V, subunit A"/>
    <property type="match status" value="1"/>
</dbReference>
<reference evidence="5" key="1">
    <citation type="submission" date="2021-02" db="EMBL/GenBank/DDBJ databases">
        <authorList>
            <person name="Nowell W R."/>
        </authorList>
    </citation>
    <scope>NUCLEOTIDE SEQUENCE</scope>
</reference>
<evidence type="ECO:0000256" key="3">
    <source>
        <dbReference type="ARBA" id="ARBA00022900"/>
    </source>
</evidence>
<organism evidence="5 7">
    <name type="scientific">Rotaria magnacalcarata</name>
    <dbReference type="NCBI Taxonomy" id="392030"/>
    <lineage>
        <taxon>Eukaryota</taxon>
        <taxon>Metazoa</taxon>
        <taxon>Spiralia</taxon>
        <taxon>Gnathifera</taxon>
        <taxon>Rotifera</taxon>
        <taxon>Eurotatoria</taxon>
        <taxon>Bdelloidea</taxon>
        <taxon>Philodinida</taxon>
        <taxon>Philodinidae</taxon>
        <taxon>Rotaria</taxon>
    </lineage>
</organism>
<evidence type="ECO:0000256" key="1">
    <source>
        <dbReference type="ARBA" id="ARBA00008210"/>
    </source>
</evidence>
<dbReference type="PANTHER" id="PTHR33091">
    <property type="entry name" value="PROTEIN, PUTATIVE, EXPRESSED-RELATED"/>
    <property type="match status" value="1"/>
</dbReference>
<dbReference type="Pfam" id="PF00280">
    <property type="entry name" value="potato_inhibit"/>
    <property type="match status" value="1"/>
</dbReference>
<feature type="chain" id="PRO_5036225274" evidence="4">
    <location>
        <begin position="23"/>
        <end position="212"/>
    </location>
</feature>
<dbReference type="PRINTS" id="PR00292">
    <property type="entry name" value="POTATOINHBTR"/>
</dbReference>
<dbReference type="PANTHER" id="PTHR33091:SF69">
    <property type="entry name" value="INHIBITOR OF TRYPSIN AND HAGEMAN FACTOR-LIKE"/>
    <property type="match status" value="1"/>
</dbReference>
<protein>
    <submittedName>
        <fullName evidence="5">Uncharacterized protein</fullName>
    </submittedName>
</protein>
<dbReference type="Pfam" id="PF09619">
    <property type="entry name" value="YscW"/>
    <property type="match status" value="1"/>
</dbReference>
<comment type="caution">
    <text evidence="5">The sequence shown here is derived from an EMBL/GenBank/DDBJ whole genome shotgun (WGS) entry which is preliminary data.</text>
</comment>